<proteinExistence type="predicted"/>
<protein>
    <submittedName>
        <fullName evidence="1">Uncharacterized protein</fullName>
    </submittedName>
</protein>
<accession>A0A4R1S525</accession>
<comment type="caution">
    <text evidence="1">The sequence shown here is derived from an EMBL/GenBank/DDBJ whole genome shotgun (WGS) entry which is preliminary data.</text>
</comment>
<reference evidence="1 2" key="1">
    <citation type="submission" date="2019-03" db="EMBL/GenBank/DDBJ databases">
        <title>Genomic Encyclopedia of Type Strains, Phase IV (KMG-IV): sequencing the most valuable type-strain genomes for metagenomic binning, comparative biology and taxonomic classification.</title>
        <authorList>
            <person name="Goeker M."/>
        </authorList>
    </citation>
    <scope>NUCLEOTIDE SEQUENCE [LARGE SCALE GENOMIC DNA]</scope>
    <source>
        <strain evidence="1 2">LX-B</strain>
    </source>
</reference>
<organism evidence="1 2">
    <name type="scientific">Hydrogenispora ethanolica</name>
    <dbReference type="NCBI Taxonomy" id="1082276"/>
    <lineage>
        <taxon>Bacteria</taxon>
        <taxon>Bacillati</taxon>
        <taxon>Bacillota</taxon>
        <taxon>Hydrogenispora</taxon>
    </lineage>
</organism>
<dbReference type="AlphaFoldDB" id="A0A4R1S525"/>
<name>A0A4R1S525_HYDET</name>
<keyword evidence="2" id="KW-1185">Reference proteome</keyword>
<dbReference type="RefSeq" id="WP_132013216.1">
    <property type="nucleotide sequence ID" value="NZ_SLUN01000004.1"/>
</dbReference>
<dbReference type="EMBL" id="SLUN01000004">
    <property type="protein sequence ID" value="TCL74229.1"/>
    <property type="molecule type" value="Genomic_DNA"/>
</dbReference>
<dbReference type="Proteomes" id="UP000295008">
    <property type="component" value="Unassembled WGS sequence"/>
</dbReference>
<evidence type="ECO:0000313" key="1">
    <source>
        <dbReference type="EMBL" id="TCL74229.1"/>
    </source>
</evidence>
<sequence>MPEVQYYAITKYNTTRNNPFSVVRLKEGVFEEYENGAWVQTAQYDPILIGEFVDYESINQAEALEIIKKRKNRNVQ</sequence>
<evidence type="ECO:0000313" key="2">
    <source>
        <dbReference type="Proteomes" id="UP000295008"/>
    </source>
</evidence>
<gene>
    <name evidence="1" type="ORF">EDC14_1004167</name>
</gene>